<dbReference type="PANTHER" id="PTHR30055:SF234">
    <property type="entry name" value="HTH-TYPE TRANSCRIPTIONAL REGULATOR BETI"/>
    <property type="match status" value="1"/>
</dbReference>
<dbReference type="PROSITE" id="PS50977">
    <property type="entry name" value="HTH_TETR_2"/>
    <property type="match status" value="1"/>
</dbReference>
<dbReference type="PANTHER" id="PTHR30055">
    <property type="entry name" value="HTH-TYPE TRANSCRIPTIONAL REGULATOR RUTR"/>
    <property type="match status" value="1"/>
</dbReference>
<protein>
    <submittedName>
        <fullName evidence="7">TetR/AcrR family transcriptional regulator</fullName>
    </submittedName>
</protein>
<sequence>MPRKVTHALRSDARDNRDRLLDTARALFSVEGLTVPMREVARRAGVGPATLYRHFPTKEALVTAAFEDQLRACRDIIDEACADPDPWRGLCQVIERICVLHAQDRGFTEAFLSAYPRAFTAAVGHGHMLEAIADLAGRAKRTGRLRPDFVPDDLVLMLLANKGLQTASPTARPAASRRFAAYVIQALTHGPHNTPLPPPARLATPEPGRGRARGREDRA</sequence>
<keyword evidence="8" id="KW-1185">Reference proteome</keyword>
<dbReference type="Proteomes" id="UP001596035">
    <property type="component" value="Unassembled WGS sequence"/>
</dbReference>
<dbReference type="InterPro" id="IPR036271">
    <property type="entry name" value="Tet_transcr_reg_TetR-rel_C_sf"/>
</dbReference>
<dbReference type="EMBL" id="JBHSKN010000032">
    <property type="protein sequence ID" value="MFC5244687.1"/>
    <property type="molecule type" value="Genomic_DNA"/>
</dbReference>
<accession>A0ABW0E0T7</accession>
<keyword evidence="2 4" id="KW-0238">DNA-binding</keyword>
<dbReference type="InterPro" id="IPR009057">
    <property type="entry name" value="Homeodomain-like_sf"/>
</dbReference>
<dbReference type="InterPro" id="IPR001647">
    <property type="entry name" value="HTH_TetR"/>
</dbReference>
<keyword evidence="3" id="KW-0804">Transcription</keyword>
<dbReference type="Pfam" id="PF00440">
    <property type="entry name" value="TetR_N"/>
    <property type="match status" value="1"/>
</dbReference>
<evidence type="ECO:0000313" key="7">
    <source>
        <dbReference type="EMBL" id="MFC5244687.1"/>
    </source>
</evidence>
<dbReference type="SUPFAM" id="SSF48498">
    <property type="entry name" value="Tetracyclin repressor-like, C-terminal domain"/>
    <property type="match status" value="1"/>
</dbReference>
<feature type="DNA-binding region" description="H-T-H motif" evidence="4">
    <location>
        <begin position="36"/>
        <end position="55"/>
    </location>
</feature>
<evidence type="ECO:0000256" key="5">
    <source>
        <dbReference type="SAM" id="MobiDB-lite"/>
    </source>
</evidence>
<feature type="region of interest" description="Disordered" evidence="5">
    <location>
        <begin position="190"/>
        <end position="219"/>
    </location>
</feature>
<proteinExistence type="predicted"/>
<dbReference type="SUPFAM" id="SSF46689">
    <property type="entry name" value="Homeodomain-like"/>
    <property type="match status" value="1"/>
</dbReference>
<evidence type="ECO:0000256" key="3">
    <source>
        <dbReference type="ARBA" id="ARBA00023163"/>
    </source>
</evidence>
<evidence type="ECO:0000256" key="1">
    <source>
        <dbReference type="ARBA" id="ARBA00023015"/>
    </source>
</evidence>
<evidence type="ECO:0000313" key="8">
    <source>
        <dbReference type="Proteomes" id="UP001596035"/>
    </source>
</evidence>
<gene>
    <name evidence="7" type="ORF">ACFPWV_33055</name>
</gene>
<organism evidence="7 8">
    <name type="scientific">Streptomyces atrovirens</name>
    <dbReference type="NCBI Taxonomy" id="285556"/>
    <lineage>
        <taxon>Bacteria</taxon>
        <taxon>Bacillati</taxon>
        <taxon>Actinomycetota</taxon>
        <taxon>Actinomycetes</taxon>
        <taxon>Kitasatosporales</taxon>
        <taxon>Streptomycetaceae</taxon>
        <taxon>Streptomyces</taxon>
    </lineage>
</organism>
<feature type="domain" description="HTH tetR-type" evidence="6">
    <location>
        <begin position="14"/>
        <end position="73"/>
    </location>
</feature>
<evidence type="ECO:0000259" key="6">
    <source>
        <dbReference type="PROSITE" id="PS50977"/>
    </source>
</evidence>
<name>A0ABW0E0T7_9ACTN</name>
<evidence type="ECO:0000256" key="2">
    <source>
        <dbReference type="ARBA" id="ARBA00023125"/>
    </source>
</evidence>
<dbReference type="PRINTS" id="PR00455">
    <property type="entry name" value="HTHTETR"/>
</dbReference>
<dbReference type="Gene3D" id="1.10.357.10">
    <property type="entry name" value="Tetracycline Repressor, domain 2"/>
    <property type="match status" value="1"/>
</dbReference>
<evidence type="ECO:0000256" key="4">
    <source>
        <dbReference type="PROSITE-ProRule" id="PRU00335"/>
    </source>
</evidence>
<comment type="caution">
    <text evidence="7">The sequence shown here is derived from an EMBL/GenBank/DDBJ whole genome shotgun (WGS) entry which is preliminary data.</text>
</comment>
<dbReference type="InterPro" id="IPR050109">
    <property type="entry name" value="HTH-type_TetR-like_transc_reg"/>
</dbReference>
<keyword evidence="1" id="KW-0805">Transcription regulation</keyword>
<reference evidence="8" key="1">
    <citation type="journal article" date="2019" name="Int. J. Syst. Evol. Microbiol.">
        <title>The Global Catalogue of Microorganisms (GCM) 10K type strain sequencing project: providing services to taxonomists for standard genome sequencing and annotation.</title>
        <authorList>
            <consortium name="The Broad Institute Genomics Platform"/>
            <consortium name="The Broad Institute Genome Sequencing Center for Infectious Disease"/>
            <person name="Wu L."/>
            <person name="Ma J."/>
        </authorList>
    </citation>
    <scope>NUCLEOTIDE SEQUENCE [LARGE SCALE GENOMIC DNA]</scope>
    <source>
        <strain evidence="8">CGMCC 4.7131</strain>
    </source>
</reference>
<dbReference type="RefSeq" id="WP_344568564.1">
    <property type="nucleotide sequence ID" value="NZ_BAAATG010000058.1"/>
</dbReference>